<dbReference type="NCBIfam" id="NF007864">
    <property type="entry name" value="PRK10576.1"/>
    <property type="match status" value="1"/>
</dbReference>
<evidence type="ECO:0000256" key="4">
    <source>
        <dbReference type="ARBA" id="ARBA00022496"/>
    </source>
</evidence>
<evidence type="ECO:0000256" key="5">
    <source>
        <dbReference type="ARBA" id="ARBA00022729"/>
    </source>
</evidence>
<comment type="caution">
    <text evidence="7">The sequence shown here is derived from an EMBL/GenBank/DDBJ whole genome shotgun (WGS) entry which is preliminary data.</text>
</comment>
<dbReference type="Proteomes" id="UP001596215">
    <property type="component" value="Unassembled WGS sequence"/>
</dbReference>
<dbReference type="EMBL" id="JBHSUC010000001">
    <property type="protein sequence ID" value="MFC6360794.1"/>
    <property type="molecule type" value="Genomic_DNA"/>
</dbReference>
<keyword evidence="3" id="KW-0813">Transport</keyword>
<comment type="subcellular location">
    <subcellularLocation>
        <location evidence="1">Cell envelope</location>
    </subcellularLocation>
</comment>
<proteinExistence type="inferred from homology"/>
<dbReference type="Pfam" id="PF01497">
    <property type="entry name" value="Peripla_BP_2"/>
    <property type="match status" value="1"/>
</dbReference>
<dbReference type="Gene3D" id="3.40.50.1980">
    <property type="entry name" value="Nitrogenase molybdenum iron protein domain"/>
    <property type="match status" value="2"/>
</dbReference>
<evidence type="ECO:0000259" key="6">
    <source>
        <dbReference type="PROSITE" id="PS50983"/>
    </source>
</evidence>
<name>A0ABW1VI58_9GAMM</name>
<dbReference type="InterPro" id="IPR006311">
    <property type="entry name" value="TAT_signal"/>
</dbReference>
<reference evidence="8" key="1">
    <citation type="journal article" date="2019" name="Int. J. Syst. Evol. Microbiol.">
        <title>The Global Catalogue of Microorganisms (GCM) 10K type strain sequencing project: providing services to taxonomists for standard genome sequencing and annotation.</title>
        <authorList>
            <consortium name="The Broad Institute Genomics Platform"/>
            <consortium name="The Broad Institute Genome Sequencing Center for Infectious Disease"/>
            <person name="Wu L."/>
            <person name="Ma J."/>
        </authorList>
    </citation>
    <scope>NUCLEOTIDE SEQUENCE [LARGE SCALE GENOMIC DNA]</scope>
    <source>
        <strain evidence="8">CGMCC 4.1530</strain>
    </source>
</reference>
<organism evidence="7 8">
    <name type="scientific">Tatumella punctata</name>
    <dbReference type="NCBI Taxonomy" id="399969"/>
    <lineage>
        <taxon>Bacteria</taxon>
        <taxon>Pseudomonadati</taxon>
        <taxon>Pseudomonadota</taxon>
        <taxon>Gammaproteobacteria</taxon>
        <taxon>Enterobacterales</taxon>
        <taxon>Erwiniaceae</taxon>
        <taxon>Tatumella</taxon>
    </lineage>
</organism>
<gene>
    <name evidence="7" type="primary">fhuD</name>
    <name evidence="7" type="ORF">ACFP73_01540</name>
</gene>
<protein>
    <submittedName>
        <fullName evidence="7">Fe(3+)-hydroxamate ABC transporter substrate-binding protein FhuD</fullName>
    </submittedName>
</protein>
<sequence length="305" mass="33525">MSDSSGGQPALFSRRQLLRRSALLLAAAGLPSVCRAVAAPPLSPVAALEWSAVEMLYVLGLTPMAVSDISGYNNWVSAPPVPPQVTELGLRTEPNLELLYSLAPRLLLLPQHSPLSVSRLQQIAPVWQYPFAVAGSTLLSVARQNILQLADRLERQPVAQQYLHSFDQQMAVYRQQLQPLAGKKVLMFTLMSPRQALVLTRDSLFGEVVTATGLQSAWQGSSSIWGSVIVGIEQLLTCQADIVLQFSHGDQGLTNALSGSPVWQQMPFNLQHRRRLIEPIWLYGSLYSALRFAGKLVQTAEEYRA</sequence>
<keyword evidence="4" id="KW-0406">Ion transport</keyword>
<dbReference type="PROSITE" id="PS51318">
    <property type="entry name" value="TAT"/>
    <property type="match status" value="1"/>
</dbReference>
<dbReference type="InterPro" id="IPR051313">
    <property type="entry name" value="Bact_iron-sidero_bind"/>
</dbReference>
<dbReference type="PRINTS" id="PR01715">
    <property type="entry name" value="FERRIBNDNGPP"/>
</dbReference>
<keyword evidence="5" id="KW-0732">Signal</keyword>
<feature type="domain" description="Fe/B12 periplasmic-binding" evidence="6">
    <location>
        <begin position="44"/>
        <end position="305"/>
    </location>
</feature>
<dbReference type="InterPro" id="IPR002491">
    <property type="entry name" value="ABC_transptr_periplasmic_BD"/>
</dbReference>
<dbReference type="SUPFAM" id="SSF53807">
    <property type="entry name" value="Helical backbone' metal receptor"/>
    <property type="match status" value="1"/>
</dbReference>
<evidence type="ECO:0000256" key="2">
    <source>
        <dbReference type="ARBA" id="ARBA00008814"/>
    </source>
</evidence>
<dbReference type="RefSeq" id="WP_343877397.1">
    <property type="nucleotide sequence ID" value="NZ_BAAAFW010000059.1"/>
</dbReference>
<accession>A0ABW1VI58</accession>
<keyword evidence="8" id="KW-1185">Reference proteome</keyword>
<keyword evidence="4" id="KW-0410">Iron transport</keyword>
<evidence type="ECO:0000256" key="3">
    <source>
        <dbReference type="ARBA" id="ARBA00022448"/>
    </source>
</evidence>
<evidence type="ECO:0000313" key="7">
    <source>
        <dbReference type="EMBL" id="MFC6360794.1"/>
    </source>
</evidence>
<dbReference type="PANTHER" id="PTHR30532">
    <property type="entry name" value="IRON III DICITRATE-BINDING PERIPLASMIC PROTEIN"/>
    <property type="match status" value="1"/>
</dbReference>
<evidence type="ECO:0000256" key="1">
    <source>
        <dbReference type="ARBA" id="ARBA00004196"/>
    </source>
</evidence>
<evidence type="ECO:0000313" key="8">
    <source>
        <dbReference type="Proteomes" id="UP001596215"/>
    </source>
</evidence>
<comment type="similarity">
    <text evidence="2">Belongs to the bacterial solute-binding protein 8 family.</text>
</comment>
<keyword evidence="4" id="KW-0408">Iron</keyword>
<dbReference type="PROSITE" id="PS50983">
    <property type="entry name" value="FE_B12_PBP"/>
    <property type="match status" value="1"/>
</dbReference>
<dbReference type="PANTHER" id="PTHR30532:SF1">
    <property type="entry name" value="IRON(3+)-HYDROXAMATE-BINDING PROTEIN FHUD"/>
    <property type="match status" value="1"/>
</dbReference>